<dbReference type="SUPFAM" id="SSF54665">
    <property type="entry name" value="CO dehydrogenase molybdoprotein N-domain-like"/>
    <property type="match status" value="1"/>
</dbReference>
<dbReference type="Pfam" id="PF20256">
    <property type="entry name" value="MoCoBD_2"/>
    <property type="match status" value="1"/>
</dbReference>
<dbReference type="Pfam" id="PF02738">
    <property type="entry name" value="MoCoBD_1"/>
    <property type="match status" value="1"/>
</dbReference>
<dbReference type="Gene3D" id="3.90.1170.50">
    <property type="entry name" value="Aldehyde oxidase/xanthine dehydrogenase, a/b hammerhead"/>
    <property type="match status" value="1"/>
</dbReference>
<proteinExistence type="predicted"/>
<gene>
    <name evidence="2" type="ORF">SAMN05421785_11633</name>
</gene>
<sequence>MNAKENFMKNTPSVGQSINRLEGHLKVTGQAKYAAEYDAPDLLYGYIVNSSITKGKIKTIDTSEIKKLEGVIEVFTHENKPSTAWFDFQYADMDAPPGTVFKPLKDNIIRYNGQPIALVVAEAFEMARYAAAKIKVVYEEDENFETDLKKNLEKARDPKKGLASLLKPPPPKPTGDFKKEYENSFVKTDSHFSHGTEHHNPMEMYASTVIYEGKDKLTIYDKTQGTINSQMYVANVFGLKMKNVQVISPFVGGGFGSGLRPQQQLFMAVMASLALKRNVRVTLDRAQMYMIGHRPPTLQHTKFGADKEGKVNAIYHKATGETSRFEDYVEIVVNWGNMLYPAENTLLEHEIVPLDVYSPLDMRAPGGSTGMHAIEVTMDEIAYQLNIDPLELRLINYSKIDKSSDKEYSSKELRKCYLKGAEKFGWKERNPEPRSMKRGNKLVGYGMATGIWDANRILGRAEAIMTADVKVEIKSAVTDIGTGTKTIMTQIAADELGLSMEDVTFSYADSKMPFAPIQGGSFTTATVGPAVQNACQALNKKLFERAKDLNDSVLKNVNFKDVIFKNGFITVKDQPEIQVDVKEIFKKNGGEAIRTTNSAMPNPLKYGKKARAVHSAVFVEVEVDEELGIIEVKRAVTAVAAGKIINPKTAESQVLGGMIWGISKALHEETILDHELGKYMNANLGEYHIPVHADIHDLEVVFVEENDSFVNDLGVKGVGEIGGVGMPPAITNAIFHATGKRIYDLPIHFDRLI</sequence>
<dbReference type="STRING" id="373672.SAMN05421785_11633"/>
<dbReference type="PANTHER" id="PTHR11908">
    <property type="entry name" value="XANTHINE DEHYDROGENASE"/>
    <property type="match status" value="1"/>
</dbReference>
<dbReference type="InterPro" id="IPR008274">
    <property type="entry name" value="AldOxase/xan_DH_MoCoBD1"/>
</dbReference>
<accession>A0A1N7QRD4</accession>
<dbReference type="Gene3D" id="3.30.365.10">
    <property type="entry name" value="Aldehyde oxidase/xanthine dehydrogenase, molybdopterin binding domain"/>
    <property type="match status" value="4"/>
</dbReference>
<dbReference type="InterPro" id="IPR036856">
    <property type="entry name" value="Ald_Oxase/Xan_DH_a/b_sf"/>
</dbReference>
<dbReference type="InterPro" id="IPR046867">
    <property type="entry name" value="AldOxase/xan_DH_MoCoBD2"/>
</dbReference>
<organism evidence="2 3">
    <name type="scientific">Chryseobacterium gambrini</name>
    <dbReference type="NCBI Taxonomy" id="373672"/>
    <lineage>
        <taxon>Bacteria</taxon>
        <taxon>Pseudomonadati</taxon>
        <taxon>Bacteroidota</taxon>
        <taxon>Flavobacteriia</taxon>
        <taxon>Flavobacteriales</taxon>
        <taxon>Weeksellaceae</taxon>
        <taxon>Chryseobacterium group</taxon>
        <taxon>Chryseobacterium</taxon>
    </lineage>
</organism>
<dbReference type="SMART" id="SM01008">
    <property type="entry name" value="Ald_Xan_dh_C"/>
    <property type="match status" value="1"/>
</dbReference>
<dbReference type="PANTHER" id="PTHR11908:SF153">
    <property type="entry name" value="DEHYDROGENASE"/>
    <property type="match status" value="1"/>
</dbReference>
<dbReference type="GO" id="GO:0016491">
    <property type="term" value="F:oxidoreductase activity"/>
    <property type="evidence" value="ECO:0007669"/>
    <property type="project" value="InterPro"/>
</dbReference>
<dbReference type="InterPro" id="IPR016208">
    <property type="entry name" value="Ald_Oxase/xanthine_DH-like"/>
</dbReference>
<name>A0A1N7QRD4_9FLAO</name>
<dbReference type="InterPro" id="IPR037165">
    <property type="entry name" value="AldOxase/xan_DH_Mopterin-bd_sf"/>
</dbReference>
<feature type="domain" description="Aldehyde oxidase/xanthine dehydrogenase a/b hammerhead" evidence="1">
    <location>
        <begin position="28"/>
        <end position="142"/>
    </location>
</feature>
<evidence type="ECO:0000259" key="1">
    <source>
        <dbReference type="SMART" id="SM01008"/>
    </source>
</evidence>
<evidence type="ECO:0000313" key="2">
    <source>
        <dbReference type="EMBL" id="SIT25465.1"/>
    </source>
</evidence>
<reference evidence="2 3" key="1">
    <citation type="submission" date="2017-01" db="EMBL/GenBank/DDBJ databases">
        <authorList>
            <person name="Mah S.A."/>
            <person name="Swanson W.J."/>
            <person name="Moy G.W."/>
            <person name="Vacquier V.D."/>
        </authorList>
    </citation>
    <scope>NUCLEOTIDE SEQUENCE [LARGE SCALE GENOMIC DNA]</scope>
    <source>
        <strain evidence="2 3">DSM 18014</strain>
    </source>
</reference>
<dbReference type="AlphaFoldDB" id="A0A1N7QRD4"/>
<dbReference type="Pfam" id="PF01315">
    <property type="entry name" value="Ald_Xan_dh_C"/>
    <property type="match status" value="1"/>
</dbReference>
<dbReference type="InterPro" id="IPR000674">
    <property type="entry name" value="Ald_Oxase/Xan_DH_a/b"/>
</dbReference>
<dbReference type="GO" id="GO:0005506">
    <property type="term" value="F:iron ion binding"/>
    <property type="evidence" value="ECO:0007669"/>
    <property type="project" value="InterPro"/>
</dbReference>
<protein>
    <submittedName>
        <fullName evidence="2">Xanthine dehydrogenase, molybdenum binding subunit apoprotein</fullName>
    </submittedName>
</protein>
<dbReference type="SUPFAM" id="SSF56003">
    <property type="entry name" value="Molybdenum cofactor-binding domain"/>
    <property type="match status" value="1"/>
</dbReference>
<dbReference type="EMBL" id="FTOV01000016">
    <property type="protein sequence ID" value="SIT25465.1"/>
    <property type="molecule type" value="Genomic_DNA"/>
</dbReference>
<dbReference type="Proteomes" id="UP000185781">
    <property type="component" value="Unassembled WGS sequence"/>
</dbReference>
<evidence type="ECO:0000313" key="3">
    <source>
        <dbReference type="Proteomes" id="UP000185781"/>
    </source>
</evidence>